<reference evidence="8" key="1">
    <citation type="submission" date="2016-10" db="EMBL/GenBank/DDBJ databases">
        <authorList>
            <person name="Varghese N."/>
            <person name="Submissions S."/>
        </authorList>
    </citation>
    <scope>NUCLEOTIDE SEQUENCE [LARGE SCALE GENOMIC DNA]</scope>
    <source>
        <strain evidence="8">DSM 25329</strain>
    </source>
</reference>
<dbReference type="GO" id="GO:0005886">
    <property type="term" value="C:plasma membrane"/>
    <property type="evidence" value="ECO:0007669"/>
    <property type="project" value="TreeGrafter"/>
</dbReference>
<dbReference type="PANTHER" id="PTHR34138:SF1">
    <property type="entry name" value="CELL SHAPE-DETERMINING PROTEIN MREC"/>
    <property type="match status" value="1"/>
</dbReference>
<dbReference type="InterPro" id="IPR007221">
    <property type="entry name" value="MreC"/>
</dbReference>
<evidence type="ECO:0000313" key="8">
    <source>
        <dbReference type="Proteomes" id="UP000198748"/>
    </source>
</evidence>
<dbReference type="Proteomes" id="UP000198748">
    <property type="component" value="Unassembled WGS sequence"/>
</dbReference>
<proteinExistence type="inferred from homology"/>
<gene>
    <name evidence="7" type="ORF">SAMN04487996_114202</name>
</gene>
<evidence type="ECO:0000313" key="7">
    <source>
        <dbReference type="EMBL" id="SDG04029.1"/>
    </source>
</evidence>
<accession>A0A1G7R1M7</accession>
<evidence type="ECO:0000259" key="6">
    <source>
        <dbReference type="Pfam" id="PF04085"/>
    </source>
</evidence>
<dbReference type="PANTHER" id="PTHR34138">
    <property type="entry name" value="CELL SHAPE-DETERMINING PROTEIN MREC"/>
    <property type="match status" value="1"/>
</dbReference>
<evidence type="ECO:0000256" key="4">
    <source>
        <dbReference type="ARBA" id="ARBA00032089"/>
    </source>
</evidence>
<evidence type="ECO:0000256" key="5">
    <source>
        <dbReference type="SAM" id="Phobius"/>
    </source>
</evidence>
<name>A0A1G7R1M7_9BACT</name>
<feature type="transmembrane region" description="Helical" evidence="5">
    <location>
        <begin position="12"/>
        <end position="29"/>
    </location>
</feature>
<evidence type="ECO:0000256" key="1">
    <source>
        <dbReference type="ARBA" id="ARBA00009369"/>
    </source>
</evidence>
<dbReference type="InterPro" id="IPR042175">
    <property type="entry name" value="Cell/Rod_MreC_2"/>
</dbReference>
<protein>
    <recommendedName>
        <fullName evidence="2">Cell shape-determining protein MreC</fullName>
    </recommendedName>
    <alternativeName>
        <fullName evidence="4">Cell shape protein MreC</fullName>
    </alternativeName>
</protein>
<keyword evidence="5" id="KW-1133">Transmembrane helix</keyword>
<dbReference type="GO" id="GO:0008360">
    <property type="term" value="P:regulation of cell shape"/>
    <property type="evidence" value="ECO:0007669"/>
    <property type="project" value="UniProtKB-KW"/>
</dbReference>
<evidence type="ECO:0000256" key="2">
    <source>
        <dbReference type="ARBA" id="ARBA00013855"/>
    </source>
</evidence>
<dbReference type="AlphaFoldDB" id="A0A1G7R1M7"/>
<dbReference type="NCBIfam" id="NF010532">
    <property type="entry name" value="PRK13922.9-3"/>
    <property type="match status" value="1"/>
</dbReference>
<keyword evidence="8" id="KW-1185">Reference proteome</keyword>
<dbReference type="Gene3D" id="2.40.10.340">
    <property type="entry name" value="Rod shape-determining protein MreC, domain 1"/>
    <property type="match status" value="1"/>
</dbReference>
<dbReference type="Pfam" id="PF04085">
    <property type="entry name" value="MreC"/>
    <property type="match status" value="1"/>
</dbReference>
<keyword evidence="5" id="KW-0812">Transmembrane</keyword>
<keyword evidence="3" id="KW-0133">Cell shape</keyword>
<dbReference type="OrthoDB" id="9811827at2"/>
<dbReference type="EMBL" id="FNAN01000014">
    <property type="protein sequence ID" value="SDG04029.1"/>
    <property type="molecule type" value="Genomic_DNA"/>
</dbReference>
<dbReference type="Gene3D" id="2.40.10.350">
    <property type="entry name" value="Rod shape-determining protein MreC, domain 2"/>
    <property type="match status" value="1"/>
</dbReference>
<keyword evidence="5" id="KW-0472">Membrane</keyword>
<dbReference type="InterPro" id="IPR055342">
    <property type="entry name" value="MreC_beta-barrel_core"/>
</dbReference>
<dbReference type="InterPro" id="IPR042177">
    <property type="entry name" value="Cell/Rod_1"/>
</dbReference>
<comment type="similarity">
    <text evidence="1">Belongs to the MreC family.</text>
</comment>
<feature type="domain" description="Rod shape-determining protein MreC beta-barrel core" evidence="6">
    <location>
        <begin position="113"/>
        <end position="261"/>
    </location>
</feature>
<dbReference type="STRING" id="659014.SAMN04487996_114202"/>
<dbReference type="RefSeq" id="WP_090155087.1">
    <property type="nucleotide sequence ID" value="NZ_FNAN01000014.1"/>
</dbReference>
<organism evidence="7 8">
    <name type="scientific">Dyadobacter soli</name>
    <dbReference type="NCBI Taxonomy" id="659014"/>
    <lineage>
        <taxon>Bacteria</taxon>
        <taxon>Pseudomonadati</taxon>
        <taxon>Bacteroidota</taxon>
        <taxon>Cytophagia</taxon>
        <taxon>Cytophagales</taxon>
        <taxon>Spirosomataceae</taxon>
        <taxon>Dyadobacter</taxon>
    </lineage>
</organism>
<sequence length="280" mass="31358">MLQLVDFVVRNRFFLVFVLLEVLSVWMIVRNNTYWGATYFNTSNYYVAKTLAFSNSVRDYTKLDEINADLASENAHLHAQVARLSQTNSSQLPAGYVPDSAFAARFSYTVAKVVDNETNKANNVITIDKGTAHGIKPGMGVISATGVVGKVRFCSQHYSVITSILHSNFMVSSKLVRSKEIGYAKWDGKDPNLIDMIDVSKYTKVYKGDSAVTSDQNSVFPPNIMVGKVQSVAVNPNQTFYNIVLKLATDFRNLSYVYVVQNHQLVEQENLKARTIELKK</sequence>
<evidence type="ECO:0000256" key="3">
    <source>
        <dbReference type="ARBA" id="ARBA00022960"/>
    </source>
</evidence>